<dbReference type="KEGG" id="pmic:NW74_02170"/>
<dbReference type="FunFam" id="2.40.30.30:FF:000003">
    <property type="entry name" value="Riboflavin biosynthesis protein"/>
    <property type="match status" value="1"/>
</dbReference>
<dbReference type="GO" id="GO:0003919">
    <property type="term" value="F:FMN adenylyltransferase activity"/>
    <property type="evidence" value="ECO:0007669"/>
    <property type="project" value="UniProtKB-UniRule"/>
</dbReference>
<evidence type="ECO:0000256" key="8">
    <source>
        <dbReference type="ARBA" id="ARBA00022741"/>
    </source>
</evidence>
<evidence type="ECO:0000256" key="1">
    <source>
        <dbReference type="ARBA" id="ARBA00002121"/>
    </source>
</evidence>
<evidence type="ECO:0000256" key="11">
    <source>
        <dbReference type="ARBA" id="ARBA00022840"/>
    </source>
</evidence>
<dbReference type="Pfam" id="PF01687">
    <property type="entry name" value="Flavokinase"/>
    <property type="match status" value="1"/>
</dbReference>
<keyword evidence="8 15" id="KW-0547">Nucleotide-binding</keyword>
<accession>A0A0B4S0S8</accession>
<reference evidence="17 18" key="1">
    <citation type="submission" date="2014-10" db="EMBL/GenBank/DDBJ databases">
        <title>Complete genome sequence of Parvimonas micra KCOM 1535 (= ChDC B708).</title>
        <authorList>
            <person name="Kook J.-K."/>
            <person name="Park S.-N."/>
            <person name="Lim Y.K."/>
            <person name="Roh H."/>
        </authorList>
    </citation>
    <scope>NUCLEOTIDE SEQUENCE [LARGE SCALE GENOMIC DNA]</scope>
    <source>
        <strain evidence="18">KCOM 1535 / ChDC B708</strain>
    </source>
</reference>
<feature type="domain" description="Riboflavin kinase" evidence="16">
    <location>
        <begin position="181"/>
        <end position="305"/>
    </location>
</feature>
<comment type="pathway">
    <text evidence="2 15">Cofactor biosynthesis; FAD biosynthesis; FAD from FMN: step 1/1.</text>
</comment>
<evidence type="ECO:0000256" key="12">
    <source>
        <dbReference type="ARBA" id="ARBA00023268"/>
    </source>
</evidence>
<dbReference type="OrthoDB" id="9803667at2"/>
<dbReference type="SMART" id="SM00904">
    <property type="entry name" value="Flavokinase"/>
    <property type="match status" value="1"/>
</dbReference>
<dbReference type="Gene3D" id="3.40.50.620">
    <property type="entry name" value="HUPs"/>
    <property type="match status" value="1"/>
</dbReference>
<sequence>MEHFKLNLESDFKFDDIVVALGNFDGFHRGHQKLISELNNVKLEKGYKSAVFLFENHTKDLIFHQNASRIMSFEDKLNKLESFKIDYVFSIEFSEKIKNLSPKEFLDFLTINLNIKHIVVGEDYKFSKNREGNTDFIKSYMKEKGLSCTIIDKLCYDNIEISSTKIIEYIKSGKIELANDLLGDNFSIKGKVTHGFQRGRDLGYPTANLEISFNYVMVKEGVYFTKTIVDGKGYFSFSSVGYNPTFDNKKSTIESHIFDFDKDIYGKDIELCFLERLRDNIKFNSVEELIEQLKKDEIRCRELIKNIK</sequence>
<evidence type="ECO:0000313" key="18">
    <source>
        <dbReference type="Proteomes" id="UP000031386"/>
    </source>
</evidence>
<dbReference type="Pfam" id="PF06574">
    <property type="entry name" value="FAD_syn"/>
    <property type="match status" value="1"/>
</dbReference>
<dbReference type="InterPro" id="IPR023465">
    <property type="entry name" value="Riboflavin_kinase_dom_sf"/>
</dbReference>
<protein>
    <recommendedName>
        <fullName evidence="15">Riboflavin biosynthesis protein</fullName>
    </recommendedName>
    <domain>
        <recommendedName>
            <fullName evidence="15">Riboflavin kinase</fullName>
            <ecNumber evidence="15">2.7.1.26</ecNumber>
        </recommendedName>
        <alternativeName>
            <fullName evidence="15">Flavokinase</fullName>
        </alternativeName>
    </domain>
    <domain>
        <recommendedName>
            <fullName evidence="15">FMN adenylyltransferase</fullName>
            <ecNumber evidence="15">2.7.7.2</ecNumber>
        </recommendedName>
        <alternativeName>
            <fullName evidence="15">FAD pyrophosphorylase</fullName>
        </alternativeName>
        <alternativeName>
            <fullName evidence="15">FAD synthase</fullName>
        </alternativeName>
    </domain>
</protein>
<comment type="similarity">
    <text evidence="15">Belongs to the ribF family.</text>
</comment>
<evidence type="ECO:0000256" key="10">
    <source>
        <dbReference type="ARBA" id="ARBA00022827"/>
    </source>
</evidence>
<dbReference type="SUPFAM" id="SSF52374">
    <property type="entry name" value="Nucleotidylyl transferase"/>
    <property type="match status" value="1"/>
</dbReference>
<dbReference type="EC" id="2.7.1.26" evidence="15"/>
<evidence type="ECO:0000256" key="4">
    <source>
        <dbReference type="ARBA" id="ARBA00022630"/>
    </source>
</evidence>
<comment type="catalytic activity">
    <reaction evidence="14 15">
        <text>FMN + ATP + H(+) = FAD + diphosphate</text>
        <dbReference type="Rhea" id="RHEA:17237"/>
        <dbReference type="ChEBI" id="CHEBI:15378"/>
        <dbReference type="ChEBI" id="CHEBI:30616"/>
        <dbReference type="ChEBI" id="CHEBI:33019"/>
        <dbReference type="ChEBI" id="CHEBI:57692"/>
        <dbReference type="ChEBI" id="CHEBI:58210"/>
        <dbReference type="EC" id="2.7.7.2"/>
    </reaction>
</comment>
<keyword evidence="7 15" id="KW-0548">Nucleotidyltransferase</keyword>
<dbReference type="InterPro" id="IPR015865">
    <property type="entry name" value="Riboflavin_kinase_bac/euk"/>
</dbReference>
<dbReference type="Gene3D" id="2.40.30.30">
    <property type="entry name" value="Riboflavin kinase-like"/>
    <property type="match status" value="1"/>
</dbReference>
<dbReference type="Proteomes" id="UP000031386">
    <property type="component" value="Chromosome"/>
</dbReference>
<name>A0A0B4S0S8_9FIRM</name>
<evidence type="ECO:0000313" key="17">
    <source>
        <dbReference type="EMBL" id="AIZ36241.1"/>
    </source>
</evidence>
<comment type="pathway">
    <text evidence="3 15">Cofactor biosynthesis; FMN biosynthesis; FMN from riboflavin (ATP route): step 1/1.</text>
</comment>
<dbReference type="RefSeq" id="WP_041953642.1">
    <property type="nucleotide sequence ID" value="NZ_CP009761.1"/>
</dbReference>
<evidence type="ECO:0000256" key="5">
    <source>
        <dbReference type="ARBA" id="ARBA00022643"/>
    </source>
</evidence>
<organism evidence="17 18">
    <name type="scientific">Parvimonas micra</name>
    <dbReference type="NCBI Taxonomy" id="33033"/>
    <lineage>
        <taxon>Bacteria</taxon>
        <taxon>Bacillati</taxon>
        <taxon>Bacillota</taxon>
        <taxon>Tissierellia</taxon>
        <taxon>Tissierellales</taxon>
        <taxon>Peptoniphilaceae</taxon>
        <taxon>Parvimonas</taxon>
    </lineage>
</organism>
<dbReference type="NCBIfam" id="TIGR00083">
    <property type="entry name" value="ribF"/>
    <property type="match status" value="1"/>
</dbReference>
<keyword evidence="6 15" id="KW-0808">Transferase</keyword>
<dbReference type="GO" id="GO:0005524">
    <property type="term" value="F:ATP binding"/>
    <property type="evidence" value="ECO:0007669"/>
    <property type="project" value="UniProtKB-UniRule"/>
</dbReference>
<dbReference type="InterPro" id="IPR023468">
    <property type="entry name" value="Riboflavin_kinase"/>
</dbReference>
<dbReference type="EC" id="2.7.7.2" evidence="15"/>
<evidence type="ECO:0000256" key="14">
    <source>
        <dbReference type="ARBA" id="ARBA00049494"/>
    </source>
</evidence>
<dbReference type="UniPathway" id="UPA00277">
    <property type="reaction ID" value="UER00407"/>
</dbReference>
<dbReference type="GO" id="GO:0006747">
    <property type="term" value="P:FAD biosynthetic process"/>
    <property type="evidence" value="ECO:0007669"/>
    <property type="project" value="UniProtKB-UniRule"/>
</dbReference>
<evidence type="ECO:0000256" key="3">
    <source>
        <dbReference type="ARBA" id="ARBA00005201"/>
    </source>
</evidence>
<keyword evidence="12" id="KW-0511">Multifunctional enzyme</keyword>
<dbReference type="EMBL" id="CP009761">
    <property type="protein sequence ID" value="AIZ36241.1"/>
    <property type="molecule type" value="Genomic_DNA"/>
</dbReference>
<evidence type="ECO:0000256" key="2">
    <source>
        <dbReference type="ARBA" id="ARBA00004726"/>
    </source>
</evidence>
<evidence type="ECO:0000256" key="7">
    <source>
        <dbReference type="ARBA" id="ARBA00022695"/>
    </source>
</evidence>
<dbReference type="AlphaFoldDB" id="A0A0B4S0S8"/>
<keyword evidence="11 15" id="KW-0067">ATP-binding</keyword>
<keyword evidence="18" id="KW-1185">Reference proteome</keyword>
<dbReference type="CDD" id="cd02064">
    <property type="entry name" value="FAD_synthetase_N"/>
    <property type="match status" value="1"/>
</dbReference>
<dbReference type="InterPro" id="IPR015864">
    <property type="entry name" value="FAD_synthase"/>
</dbReference>
<evidence type="ECO:0000259" key="16">
    <source>
        <dbReference type="SMART" id="SM00904"/>
    </source>
</evidence>
<evidence type="ECO:0000256" key="6">
    <source>
        <dbReference type="ARBA" id="ARBA00022679"/>
    </source>
</evidence>
<dbReference type="InterPro" id="IPR002606">
    <property type="entry name" value="Riboflavin_kinase_bac"/>
</dbReference>
<dbReference type="GO" id="GO:0009398">
    <property type="term" value="P:FMN biosynthetic process"/>
    <property type="evidence" value="ECO:0007669"/>
    <property type="project" value="UniProtKB-UniRule"/>
</dbReference>
<dbReference type="UniPathway" id="UPA00276">
    <property type="reaction ID" value="UER00406"/>
</dbReference>
<keyword evidence="5 15" id="KW-0288">FMN</keyword>
<dbReference type="GO" id="GO:0009231">
    <property type="term" value="P:riboflavin biosynthetic process"/>
    <property type="evidence" value="ECO:0007669"/>
    <property type="project" value="InterPro"/>
</dbReference>
<keyword evidence="9 15" id="KW-0418">Kinase</keyword>
<comment type="function">
    <text evidence="1">Catalyzes the phosphorylation of riboflavin to FMN followed by the adenylation of FMN to FAD.</text>
</comment>
<gene>
    <name evidence="17" type="ORF">NW74_02170</name>
</gene>
<dbReference type="SUPFAM" id="SSF82114">
    <property type="entry name" value="Riboflavin kinase-like"/>
    <property type="match status" value="1"/>
</dbReference>
<keyword evidence="10 15" id="KW-0274">FAD</keyword>
<evidence type="ECO:0000256" key="13">
    <source>
        <dbReference type="ARBA" id="ARBA00047880"/>
    </source>
</evidence>
<dbReference type="InterPro" id="IPR014729">
    <property type="entry name" value="Rossmann-like_a/b/a_fold"/>
</dbReference>
<dbReference type="PANTHER" id="PTHR22749">
    <property type="entry name" value="RIBOFLAVIN KINASE/FMN ADENYLYLTRANSFERASE"/>
    <property type="match status" value="1"/>
</dbReference>
<dbReference type="NCBIfam" id="NF004162">
    <property type="entry name" value="PRK05627.1-5"/>
    <property type="match status" value="1"/>
</dbReference>
<dbReference type="STRING" id="33033.NW74_02170"/>
<evidence type="ECO:0000256" key="9">
    <source>
        <dbReference type="ARBA" id="ARBA00022777"/>
    </source>
</evidence>
<comment type="catalytic activity">
    <reaction evidence="13 15">
        <text>riboflavin + ATP = FMN + ADP + H(+)</text>
        <dbReference type="Rhea" id="RHEA:14357"/>
        <dbReference type="ChEBI" id="CHEBI:15378"/>
        <dbReference type="ChEBI" id="CHEBI:30616"/>
        <dbReference type="ChEBI" id="CHEBI:57986"/>
        <dbReference type="ChEBI" id="CHEBI:58210"/>
        <dbReference type="ChEBI" id="CHEBI:456216"/>
        <dbReference type="EC" id="2.7.1.26"/>
    </reaction>
</comment>
<dbReference type="PIRSF" id="PIRSF004491">
    <property type="entry name" value="FAD_Synth"/>
    <property type="match status" value="1"/>
</dbReference>
<dbReference type="GO" id="GO:0008531">
    <property type="term" value="F:riboflavin kinase activity"/>
    <property type="evidence" value="ECO:0007669"/>
    <property type="project" value="UniProtKB-UniRule"/>
</dbReference>
<keyword evidence="4 15" id="KW-0285">Flavoprotein</keyword>
<proteinExistence type="inferred from homology"/>
<evidence type="ECO:0000256" key="15">
    <source>
        <dbReference type="PIRNR" id="PIRNR004491"/>
    </source>
</evidence>
<dbReference type="PANTHER" id="PTHR22749:SF6">
    <property type="entry name" value="RIBOFLAVIN KINASE"/>
    <property type="match status" value="1"/>
</dbReference>